<dbReference type="Pfam" id="PF10294">
    <property type="entry name" value="Methyltransf_16"/>
    <property type="match status" value="1"/>
</dbReference>
<organism evidence="2 4">
    <name type="scientific">Nitzschia inconspicua</name>
    <dbReference type="NCBI Taxonomy" id="303405"/>
    <lineage>
        <taxon>Eukaryota</taxon>
        <taxon>Sar</taxon>
        <taxon>Stramenopiles</taxon>
        <taxon>Ochrophyta</taxon>
        <taxon>Bacillariophyta</taxon>
        <taxon>Bacillariophyceae</taxon>
        <taxon>Bacillariophycidae</taxon>
        <taxon>Bacillariales</taxon>
        <taxon>Bacillariaceae</taxon>
        <taxon>Nitzschia</taxon>
    </lineage>
</organism>
<keyword evidence="4" id="KW-1185">Reference proteome</keyword>
<gene>
    <name evidence="2" type="ORF">IV203_015960</name>
    <name evidence="3" type="ORF">IV203_030622</name>
</gene>
<reference evidence="2" key="1">
    <citation type="journal article" date="2021" name="Sci. Rep.">
        <title>Diploid genomic architecture of Nitzschia inconspicua, an elite biomass production diatom.</title>
        <authorList>
            <person name="Oliver A."/>
            <person name="Podell S."/>
            <person name="Pinowska A."/>
            <person name="Traller J.C."/>
            <person name="Smith S.R."/>
            <person name="McClure R."/>
            <person name="Beliaev A."/>
            <person name="Bohutskyi P."/>
            <person name="Hill E.A."/>
            <person name="Rabines A."/>
            <person name="Zheng H."/>
            <person name="Allen L.Z."/>
            <person name="Kuo A."/>
            <person name="Grigoriev I.V."/>
            <person name="Allen A.E."/>
            <person name="Hazlebeck D."/>
            <person name="Allen E.E."/>
        </authorList>
    </citation>
    <scope>NUCLEOTIDE SEQUENCE</scope>
    <source>
        <strain evidence="2">Hildebrandi</strain>
    </source>
</reference>
<proteinExistence type="predicted"/>
<feature type="compositionally biased region" description="Polar residues" evidence="1">
    <location>
        <begin position="19"/>
        <end position="28"/>
    </location>
</feature>
<evidence type="ECO:0000313" key="3">
    <source>
        <dbReference type="EMBL" id="KAG7367879.1"/>
    </source>
</evidence>
<keyword evidence="2" id="KW-0489">Methyltransferase</keyword>
<keyword evidence="2" id="KW-0808">Transferase</keyword>
<dbReference type="EMBL" id="JAGRRH010000020">
    <property type="protein sequence ID" value="KAG7347255.1"/>
    <property type="molecule type" value="Genomic_DNA"/>
</dbReference>
<evidence type="ECO:0000313" key="4">
    <source>
        <dbReference type="Proteomes" id="UP000693970"/>
    </source>
</evidence>
<reference evidence="2" key="2">
    <citation type="submission" date="2021-04" db="EMBL/GenBank/DDBJ databases">
        <authorList>
            <person name="Podell S."/>
        </authorList>
    </citation>
    <scope>NUCLEOTIDE SEQUENCE</scope>
    <source>
        <strain evidence="2">Hildebrandi</strain>
    </source>
</reference>
<dbReference type="EMBL" id="JAGRRH010000006">
    <property type="protein sequence ID" value="KAG7367879.1"/>
    <property type="molecule type" value="Genomic_DNA"/>
</dbReference>
<dbReference type="Proteomes" id="UP000693970">
    <property type="component" value="Unassembled WGS sequence"/>
</dbReference>
<sequence>MNTSNKPDDTHDDPLAEADSSSTNHLPQSYSSSCSNSIPILTIYNQFPLFLMEDWNSGIGGGLWSTGLAMAHYFTTSHFQTQLLRLRSLRNDGESSSSSSSLRVLELGSGNGFLSVCLVVAAMMRPTSNSCITTKSKEPDPIIPIHVVATDTASHLSLMERTIQSNLTRLSSTSSLDLARFVTVQEYLWGDTFIGNNSSSNNFHSSGNTNTFDLIIGSDLAYRDDLHDPLIAALQHFHNINETTPATTSSSPSTTSTAATRITTTLLGVTMTDTKPIFFQKLQQAGFGYEKLADHLLQPEFRGGGSRQFGIFVIYNNSNHKRMSLQSSSS</sequence>
<accession>A0A9K3KP17</accession>
<dbReference type="OrthoDB" id="189234at2759"/>
<feature type="compositionally biased region" description="Basic and acidic residues" evidence="1">
    <location>
        <begin position="1"/>
        <end position="14"/>
    </location>
</feature>
<dbReference type="PANTHER" id="PTHR14614">
    <property type="entry name" value="HEPATOCELLULAR CARCINOMA-ASSOCIATED ANTIGEN"/>
    <property type="match status" value="1"/>
</dbReference>
<dbReference type="GO" id="GO:0032259">
    <property type="term" value="P:methylation"/>
    <property type="evidence" value="ECO:0007669"/>
    <property type="project" value="UniProtKB-KW"/>
</dbReference>
<comment type="caution">
    <text evidence="2">The sequence shown here is derived from an EMBL/GenBank/DDBJ whole genome shotgun (WGS) entry which is preliminary data.</text>
</comment>
<dbReference type="AlphaFoldDB" id="A0A9K3KP17"/>
<feature type="region of interest" description="Disordered" evidence="1">
    <location>
        <begin position="1"/>
        <end position="33"/>
    </location>
</feature>
<evidence type="ECO:0000256" key="1">
    <source>
        <dbReference type="SAM" id="MobiDB-lite"/>
    </source>
</evidence>
<dbReference type="InterPro" id="IPR019410">
    <property type="entry name" value="Methyltransf_16"/>
</dbReference>
<name>A0A9K3KP17_9STRA</name>
<protein>
    <submittedName>
        <fullName evidence="2">Lysine methyltransferase</fullName>
    </submittedName>
</protein>
<evidence type="ECO:0000313" key="2">
    <source>
        <dbReference type="EMBL" id="KAG7347255.1"/>
    </source>
</evidence>
<dbReference type="GO" id="GO:0008168">
    <property type="term" value="F:methyltransferase activity"/>
    <property type="evidence" value="ECO:0007669"/>
    <property type="project" value="UniProtKB-KW"/>
</dbReference>